<dbReference type="PANTHER" id="PTHR46231">
    <property type="entry name" value="ANKYRIN REPEAT AND BTB/POZ DOMAIN-CONTAINING PROTEIN 1"/>
    <property type="match status" value="1"/>
</dbReference>
<comment type="caution">
    <text evidence="4">The sequence shown here is derived from an EMBL/GenBank/DDBJ whole genome shotgun (WGS) entry which is preliminary data.</text>
</comment>
<feature type="domain" description="BTB" evidence="3">
    <location>
        <begin position="267"/>
        <end position="353"/>
    </location>
</feature>
<dbReference type="PROSITE" id="PS50097">
    <property type="entry name" value="BTB"/>
    <property type="match status" value="2"/>
</dbReference>
<dbReference type="OrthoDB" id="684045at2759"/>
<accession>A0A9N8Z3H0</accession>
<evidence type="ECO:0000313" key="5">
    <source>
        <dbReference type="Proteomes" id="UP000789405"/>
    </source>
</evidence>
<feature type="domain" description="BTB" evidence="3">
    <location>
        <begin position="114"/>
        <end position="182"/>
    </location>
</feature>
<dbReference type="Proteomes" id="UP000789405">
    <property type="component" value="Unassembled WGS sequence"/>
</dbReference>
<dbReference type="Gene3D" id="3.30.710.10">
    <property type="entry name" value="Potassium Channel Kv1.1, Chain A"/>
    <property type="match status" value="2"/>
</dbReference>
<evidence type="ECO:0000313" key="4">
    <source>
        <dbReference type="EMBL" id="CAG8473906.1"/>
    </source>
</evidence>
<dbReference type="PANTHER" id="PTHR46231:SF1">
    <property type="entry name" value="ANKYRIN REPEAT AND BTB_POZ DOMAIN-CONTAINING PROTEIN 1"/>
    <property type="match status" value="1"/>
</dbReference>
<dbReference type="AlphaFoldDB" id="A0A9N8Z3H0"/>
<dbReference type="InterPro" id="IPR000210">
    <property type="entry name" value="BTB/POZ_dom"/>
</dbReference>
<dbReference type="GO" id="GO:0005737">
    <property type="term" value="C:cytoplasm"/>
    <property type="evidence" value="ECO:0007669"/>
    <property type="project" value="TreeGrafter"/>
</dbReference>
<evidence type="ECO:0000256" key="1">
    <source>
        <dbReference type="ARBA" id="ARBA00022737"/>
    </source>
</evidence>
<keyword evidence="1" id="KW-0677">Repeat</keyword>
<dbReference type="SUPFAM" id="SSF54695">
    <property type="entry name" value="POZ domain"/>
    <property type="match status" value="2"/>
</dbReference>
<gene>
    <name evidence="4" type="ORF">DERYTH_LOCUS1593</name>
</gene>
<dbReference type="GO" id="GO:0000151">
    <property type="term" value="C:ubiquitin ligase complex"/>
    <property type="evidence" value="ECO:0007669"/>
    <property type="project" value="TreeGrafter"/>
</dbReference>
<evidence type="ECO:0000259" key="3">
    <source>
        <dbReference type="PROSITE" id="PS50097"/>
    </source>
</evidence>
<dbReference type="SMART" id="SM00225">
    <property type="entry name" value="BTB"/>
    <property type="match status" value="2"/>
</dbReference>
<dbReference type="InterPro" id="IPR044515">
    <property type="entry name" value="ABTB1"/>
</dbReference>
<protein>
    <submittedName>
        <fullName evidence="4">958_t:CDS:1</fullName>
    </submittedName>
</protein>
<dbReference type="EMBL" id="CAJVPY010000455">
    <property type="protein sequence ID" value="CAG8473906.1"/>
    <property type="molecule type" value="Genomic_DNA"/>
</dbReference>
<organism evidence="4 5">
    <name type="scientific">Dentiscutata erythropus</name>
    <dbReference type="NCBI Taxonomy" id="1348616"/>
    <lineage>
        <taxon>Eukaryota</taxon>
        <taxon>Fungi</taxon>
        <taxon>Fungi incertae sedis</taxon>
        <taxon>Mucoromycota</taxon>
        <taxon>Glomeromycotina</taxon>
        <taxon>Glomeromycetes</taxon>
        <taxon>Diversisporales</taxon>
        <taxon>Gigasporaceae</taxon>
        <taxon>Dentiscutata</taxon>
    </lineage>
</organism>
<proteinExistence type="predicted"/>
<dbReference type="InterPro" id="IPR011333">
    <property type="entry name" value="SKP1/BTB/POZ_sf"/>
</dbReference>
<sequence>MTSFKPVSVILRNDYSQSDDDSIDKIFQDLLNACRSGDLERITGNVRPYIWLVYENGARCERDTFEGERCLYGALTSEIKQLLLDYKFSKAVDESQPYFKFLTLLYDQPLNTFSDVVFKLSSFEEIHAHRCILCARSKYFANKLETIWRNYEVIEVLESQWHPTCFRGILRYLYTGEIVAVTKDLETKMISLCQHFELDSLAERYIDSKISKKEAQVFDKLKSQELRRDFEKFFKNNILKSKMYMKDDGTPSEDISNGRELQGFTQADICIQIDQEIFPCHKVFLTERSEYFKVIITGPFAESRQMDTIYYENRRIPKITISDYFLIEADKFLLDKLKSLASIVLTNQLEPQEDIYTLMRAALDLNVDRLEQWCSRWFAEHIEEVLEDQRFLELIQESAHRLSKKCGVLEDNLDKNGRVSEESFTWEIEYNRIIERIDKVLEQMELDA</sequence>
<name>A0A9N8Z3H0_9GLOM</name>
<dbReference type="Pfam" id="PF00651">
    <property type="entry name" value="BTB"/>
    <property type="match status" value="2"/>
</dbReference>
<keyword evidence="5" id="KW-1185">Reference proteome</keyword>
<keyword evidence="2" id="KW-0040">ANK repeat</keyword>
<reference evidence="4" key="1">
    <citation type="submission" date="2021-06" db="EMBL/GenBank/DDBJ databases">
        <authorList>
            <person name="Kallberg Y."/>
            <person name="Tangrot J."/>
            <person name="Rosling A."/>
        </authorList>
    </citation>
    <scope>NUCLEOTIDE SEQUENCE</scope>
    <source>
        <strain evidence="4">MA453B</strain>
    </source>
</reference>
<evidence type="ECO:0000256" key="2">
    <source>
        <dbReference type="ARBA" id="ARBA00023043"/>
    </source>
</evidence>